<dbReference type="PRINTS" id="PR00032">
    <property type="entry name" value="HTHARAC"/>
</dbReference>
<sequence length="259" mass="28709">MMQCFDPDAIDVPVCALNLDAAEHTREAPMHNHNRGQLVVALSGGVICRTEKGLWMVPAGSGVWVPGYVRHSNEVTRNGRVVVLFVAPEIAGLPEHCACLNLSPLVIELICRLAENPTALYRSGDHLDRIAQVLLEELRLQQVNDLHLPIPDDPALRFIANALIENPGERLSLAQWASRVAMSERSLSRLVTRQTAMSFGRWRQQLQVIIALRQLSEGASVQNVADNLGYDSVSAFITMFRKLLGQSPARYMNETRRAG</sequence>
<dbReference type="PANTHER" id="PTHR11019">
    <property type="entry name" value="HTH-TYPE TRANSCRIPTIONAL REGULATOR NIMR"/>
    <property type="match status" value="1"/>
</dbReference>
<proteinExistence type="predicted"/>
<keyword evidence="2" id="KW-0238">DNA-binding</keyword>
<dbReference type="Proteomes" id="UP001500791">
    <property type="component" value="Unassembled WGS sequence"/>
</dbReference>
<evidence type="ECO:0000313" key="5">
    <source>
        <dbReference type="EMBL" id="GAA0388900.1"/>
    </source>
</evidence>
<dbReference type="InterPro" id="IPR014710">
    <property type="entry name" value="RmlC-like_jellyroll"/>
</dbReference>
<dbReference type="InterPro" id="IPR009057">
    <property type="entry name" value="Homeodomain-like_sf"/>
</dbReference>
<evidence type="ECO:0000256" key="2">
    <source>
        <dbReference type="ARBA" id="ARBA00023125"/>
    </source>
</evidence>
<reference evidence="6" key="1">
    <citation type="journal article" date="2019" name="Int. J. Syst. Evol. Microbiol.">
        <title>The Global Catalogue of Microorganisms (GCM) 10K type strain sequencing project: providing services to taxonomists for standard genome sequencing and annotation.</title>
        <authorList>
            <consortium name="The Broad Institute Genomics Platform"/>
            <consortium name="The Broad Institute Genome Sequencing Center for Infectious Disease"/>
            <person name="Wu L."/>
            <person name="Ma J."/>
        </authorList>
    </citation>
    <scope>NUCLEOTIDE SEQUENCE [LARGE SCALE GENOMIC DNA]</scope>
    <source>
        <strain evidence="6">JCM 13476</strain>
    </source>
</reference>
<evidence type="ECO:0000259" key="4">
    <source>
        <dbReference type="PROSITE" id="PS01124"/>
    </source>
</evidence>
<dbReference type="InterPro" id="IPR018062">
    <property type="entry name" value="HTH_AraC-typ_CS"/>
</dbReference>
<dbReference type="Gene3D" id="2.60.120.10">
    <property type="entry name" value="Jelly Rolls"/>
    <property type="match status" value="1"/>
</dbReference>
<comment type="caution">
    <text evidence="5">The sequence shown here is derived from an EMBL/GenBank/DDBJ whole genome shotgun (WGS) entry which is preliminary data.</text>
</comment>
<feature type="domain" description="HTH araC/xylS-type" evidence="4">
    <location>
        <begin position="153"/>
        <end position="254"/>
    </location>
</feature>
<dbReference type="SUPFAM" id="SSF51182">
    <property type="entry name" value="RmlC-like cupins"/>
    <property type="match status" value="1"/>
</dbReference>
<dbReference type="Gene3D" id="1.10.10.60">
    <property type="entry name" value="Homeodomain-like"/>
    <property type="match status" value="1"/>
</dbReference>
<name>A0ABP3I2X9_9CAUL</name>
<dbReference type="InterPro" id="IPR018060">
    <property type="entry name" value="HTH_AraC"/>
</dbReference>
<dbReference type="SMART" id="SM00342">
    <property type="entry name" value="HTH_ARAC"/>
    <property type="match status" value="1"/>
</dbReference>
<dbReference type="SUPFAM" id="SSF46689">
    <property type="entry name" value="Homeodomain-like"/>
    <property type="match status" value="1"/>
</dbReference>
<keyword evidence="6" id="KW-1185">Reference proteome</keyword>
<protein>
    <submittedName>
        <fullName evidence="5">Helix-turn-helix transcriptional regulator</fullName>
    </submittedName>
</protein>
<evidence type="ECO:0000313" key="6">
    <source>
        <dbReference type="Proteomes" id="UP001500791"/>
    </source>
</evidence>
<dbReference type="EMBL" id="BAAAEJ010000007">
    <property type="protein sequence ID" value="GAA0388900.1"/>
    <property type="molecule type" value="Genomic_DNA"/>
</dbReference>
<keyword evidence="3" id="KW-0804">Transcription</keyword>
<dbReference type="InterPro" id="IPR020449">
    <property type="entry name" value="Tscrpt_reg_AraC-type_HTH"/>
</dbReference>
<gene>
    <name evidence="5" type="ORF">GCM10009093_14460</name>
</gene>
<accession>A0ABP3I2X9</accession>
<evidence type="ECO:0000256" key="3">
    <source>
        <dbReference type="ARBA" id="ARBA00023163"/>
    </source>
</evidence>
<dbReference type="PROSITE" id="PS01124">
    <property type="entry name" value="HTH_ARAC_FAMILY_2"/>
    <property type="match status" value="1"/>
</dbReference>
<organism evidence="5 6">
    <name type="scientific">Brevundimonas terrae</name>
    <dbReference type="NCBI Taxonomy" id="363631"/>
    <lineage>
        <taxon>Bacteria</taxon>
        <taxon>Pseudomonadati</taxon>
        <taxon>Pseudomonadota</taxon>
        <taxon>Alphaproteobacteria</taxon>
        <taxon>Caulobacterales</taxon>
        <taxon>Caulobacteraceae</taxon>
        <taxon>Brevundimonas</taxon>
    </lineage>
</organism>
<dbReference type="RefSeq" id="WP_167176345.1">
    <property type="nucleotide sequence ID" value="NZ_BAAAEJ010000007.1"/>
</dbReference>
<keyword evidence="1" id="KW-0805">Transcription regulation</keyword>
<evidence type="ECO:0000256" key="1">
    <source>
        <dbReference type="ARBA" id="ARBA00023015"/>
    </source>
</evidence>
<dbReference type="CDD" id="cd06124">
    <property type="entry name" value="cupin_NimR-like_N"/>
    <property type="match status" value="1"/>
</dbReference>
<dbReference type="PANTHER" id="PTHR11019:SF199">
    <property type="entry name" value="HTH-TYPE TRANSCRIPTIONAL REGULATOR NIMR"/>
    <property type="match status" value="1"/>
</dbReference>
<dbReference type="PROSITE" id="PS00041">
    <property type="entry name" value="HTH_ARAC_FAMILY_1"/>
    <property type="match status" value="1"/>
</dbReference>
<dbReference type="Pfam" id="PF12833">
    <property type="entry name" value="HTH_18"/>
    <property type="match status" value="1"/>
</dbReference>
<dbReference type="InterPro" id="IPR011051">
    <property type="entry name" value="RmlC_Cupin_sf"/>
</dbReference>